<keyword evidence="1" id="KW-0175">Coiled coil</keyword>
<gene>
    <name evidence="2" type="ORF">M977_04332</name>
</gene>
<dbReference type="Proteomes" id="UP000078504">
    <property type="component" value="Unassembled WGS sequence"/>
</dbReference>
<evidence type="ECO:0000313" key="3">
    <source>
        <dbReference type="Proteomes" id="UP000078504"/>
    </source>
</evidence>
<evidence type="ECO:0000313" key="2">
    <source>
        <dbReference type="EMBL" id="OAT17086.1"/>
    </source>
</evidence>
<organism evidence="2 3">
    <name type="scientific">Buttiauxella gaviniae ATCC 51604</name>
    <dbReference type="NCBI Taxonomy" id="1354253"/>
    <lineage>
        <taxon>Bacteria</taxon>
        <taxon>Pseudomonadati</taxon>
        <taxon>Pseudomonadota</taxon>
        <taxon>Gammaproteobacteria</taxon>
        <taxon>Enterobacterales</taxon>
        <taxon>Enterobacteriaceae</taxon>
        <taxon>Buttiauxella</taxon>
    </lineage>
</organism>
<evidence type="ECO:0000256" key="1">
    <source>
        <dbReference type="SAM" id="Coils"/>
    </source>
</evidence>
<dbReference type="AlphaFoldDB" id="A0A1B7HN76"/>
<dbReference type="PATRIC" id="fig|1354253.4.peg.4445"/>
<name>A0A1B7HN76_9ENTR</name>
<sequence length="101" mass="11130">MPILEISVAAATAGAAIIGTIWKVHSGVVKKTTDHEKRLANIEHTNNIQEIKINNIEKNHGSLDQRMANIESTVVELKIQNAEILQILKGGFYGKNKNMVN</sequence>
<dbReference type="EMBL" id="LXEP01000044">
    <property type="protein sequence ID" value="OAT17086.1"/>
    <property type="molecule type" value="Genomic_DNA"/>
</dbReference>
<proteinExistence type="predicted"/>
<protein>
    <submittedName>
        <fullName evidence="2">Uncharacterized protein</fullName>
    </submittedName>
</protein>
<accession>A0A1B7HN76</accession>
<comment type="caution">
    <text evidence="2">The sequence shown here is derived from an EMBL/GenBank/DDBJ whole genome shotgun (WGS) entry which is preliminary data.</text>
</comment>
<reference evidence="2 3" key="1">
    <citation type="submission" date="2016-04" db="EMBL/GenBank/DDBJ databases">
        <title>ATOL: Assembling a taxonomically balanced genome-scale reconstruction of the evolutionary history of the Enterobacteriaceae.</title>
        <authorList>
            <person name="Plunkett G.III."/>
            <person name="Neeno-Eckwall E.C."/>
            <person name="Glasner J.D."/>
            <person name="Perna N.T."/>
        </authorList>
    </citation>
    <scope>NUCLEOTIDE SEQUENCE [LARGE SCALE GENOMIC DNA]</scope>
    <source>
        <strain evidence="2 3">ATCC 51604</strain>
    </source>
</reference>
<dbReference type="RefSeq" id="WP_064518818.1">
    <property type="nucleotide sequence ID" value="NZ_LXEP01000044.1"/>
</dbReference>
<feature type="coiled-coil region" evidence="1">
    <location>
        <begin position="39"/>
        <end position="73"/>
    </location>
</feature>